<sequence length="150" mass="15627">MSTATLSVAGEVVTPRQFRYDDLAALPHQIPDISALAPGRQGCAVRLRALFDETGLGARANHITLYADDGEYSASLPLDAVIDHAVVIYGLGDGPLPAEQGGPMRFLIPDVTACGIGEVDACANVKCLSRIEASDDRGPDTRPVAGDVPG</sequence>
<evidence type="ECO:0000259" key="1">
    <source>
        <dbReference type="Pfam" id="PF00174"/>
    </source>
</evidence>
<comment type="caution">
    <text evidence="2">The sequence shown here is derived from an EMBL/GenBank/DDBJ whole genome shotgun (WGS) entry which is preliminary data.</text>
</comment>
<gene>
    <name evidence="2" type="ORF">ETSY1_36410</name>
</gene>
<reference evidence="2 3" key="1">
    <citation type="journal article" date="2014" name="Nature">
        <title>An environmental bacterial taxon with a large and distinct metabolic repertoire.</title>
        <authorList>
            <person name="Wilson M.C."/>
            <person name="Mori T."/>
            <person name="Ruckert C."/>
            <person name="Uria A.R."/>
            <person name="Helf M.J."/>
            <person name="Takada K."/>
            <person name="Gernert C."/>
            <person name="Steffens U.A."/>
            <person name="Heycke N."/>
            <person name="Schmitt S."/>
            <person name="Rinke C."/>
            <person name="Helfrich E.J."/>
            <person name="Brachmann A.O."/>
            <person name="Gurgui C."/>
            <person name="Wakimoto T."/>
            <person name="Kracht M."/>
            <person name="Crusemann M."/>
            <person name="Hentschel U."/>
            <person name="Abe I."/>
            <person name="Matsunaga S."/>
            <person name="Kalinowski J."/>
            <person name="Takeyama H."/>
            <person name="Piel J."/>
        </authorList>
    </citation>
    <scope>NUCLEOTIDE SEQUENCE [LARGE SCALE GENOMIC DNA]</scope>
    <source>
        <strain evidence="3">TSY1</strain>
    </source>
</reference>
<protein>
    <recommendedName>
        <fullName evidence="1">Oxidoreductase molybdopterin-binding domain-containing protein</fullName>
    </recommendedName>
</protein>
<dbReference type="EMBL" id="AZHW01001124">
    <property type="protein sequence ID" value="ETW94074.1"/>
    <property type="molecule type" value="Genomic_DNA"/>
</dbReference>
<evidence type="ECO:0000313" key="3">
    <source>
        <dbReference type="Proteomes" id="UP000019141"/>
    </source>
</evidence>
<dbReference type="HOGENOM" id="CLU_1737189_0_0_7"/>
<dbReference type="Pfam" id="PF00174">
    <property type="entry name" value="Oxidored_molyb"/>
    <property type="match status" value="1"/>
</dbReference>
<accession>W4L838</accession>
<dbReference type="SUPFAM" id="SSF56524">
    <property type="entry name" value="Oxidoreductase molybdopterin-binding domain"/>
    <property type="match status" value="1"/>
</dbReference>
<dbReference type="AlphaFoldDB" id="W4L838"/>
<keyword evidence="3" id="KW-1185">Reference proteome</keyword>
<dbReference type="InterPro" id="IPR000572">
    <property type="entry name" value="OxRdtase_Mopterin-bd_dom"/>
</dbReference>
<organism evidence="2 3">
    <name type="scientific">Entotheonella factor</name>
    <dbReference type="NCBI Taxonomy" id="1429438"/>
    <lineage>
        <taxon>Bacteria</taxon>
        <taxon>Pseudomonadati</taxon>
        <taxon>Nitrospinota/Tectimicrobiota group</taxon>
        <taxon>Candidatus Tectimicrobiota</taxon>
        <taxon>Candidatus Entotheonellia</taxon>
        <taxon>Candidatus Entotheonellales</taxon>
        <taxon>Candidatus Entotheonellaceae</taxon>
        <taxon>Candidatus Entotheonella</taxon>
    </lineage>
</organism>
<dbReference type="Proteomes" id="UP000019141">
    <property type="component" value="Unassembled WGS sequence"/>
</dbReference>
<dbReference type="Gene3D" id="3.90.420.10">
    <property type="entry name" value="Oxidoreductase, molybdopterin-binding domain"/>
    <property type="match status" value="1"/>
</dbReference>
<proteinExistence type="predicted"/>
<evidence type="ECO:0000313" key="2">
    <source>
        <dbReference type="EMBL" id="ETW94074.1"/>
    </source>
</evidence>
<feature type="domain" description="Oxidoreductase molybdopterin-binding" evidence="1">
    <location>
        <begin position="45"/>
        <end position="137"/>
    </location>
</feature>
<name>W4L838_ENTF1</name>
<dbReference type="InterPro" id="IPR036374">
    <property type="entry name" value="OxRdtase_Mopterin-bd_sf"/>
</dbReference>